<reference evidence="2" key="2">
    <citation type="submission" date="2021-02" db="EMBL/GenBank/DDBJ databases">
        <title>Aspergillus chevalieri M1 genome sequence.</title>
        <authorList>
            <person name="Kadooka C."/>
            <person name="Mori K."/>
            <person name="Futagami T."/>
        </authorList>
    </citation>
    <scope>NUCLEOTIDE SEQUENCE</scope>
    <source>
        <strain evidence="2">M1</strain>
    </source>
</reference>
<organism evidence="2 3">
    <name type="scientific">Aspergillus chevalieri</name>
    <name type="common">Eurotium chevalieri</name>
    <dbReference type="NCBI Taxonomy" id="182096"/>
    <lineage>
        <taxon>Eukaryota</taxon>
        <taxon>Fungi</taxon>
        <taxon>Dikarya</taxon>
        <taxon>Ascomycota</taxon>
        <taxon>Pezizomycotina</taxon>
        <taxon>Eurotiomycetes</taxon>
        <taxon>Eurotiomycetidae</taxon>
        <taxon>Eurotiales</taxon>
        <taxon>Aspergillaceae</taxon>
        <taxon>Aspergillus</taxon>
        <taxon>Aspergillus subgen. Aspergillus</taxon>
    </lineage>
</organism>
<evidence type="ECO:0000256" key="1">
    <source>
        <dbReference type="SAM" id="MobiDB-lite"/>
    </source>
</evidence>
<evidence type="ECO:0000313" key="2">
    <source>
        <dbReference type="EMBL" id="BCR91094.1"/>
    </source>
</evidence>
<name>A0A7R7VUM5_ASPCH</name>
<protein>
    <submittedName>
        <fullName evidence="2">Uncharacterized protein</fullName>
    </submittedName>
</protein>
<dbReference type="KEGG" id="ache:ACHE_60980S"/>
<dbReference type="RefSeq" id="XP_043139616.1">
    <property type="nucleotide sequence ID" value="XM_043282215.1"/>
</dbReference>
<feature type="compositionally biased region" description="Basic and acidic residues" evidence="1">
    <location>
        <begin position="1"/>
        <end position="10"/>
    </location>
</feature>
<dbReference type="AlphaFoldDB" id="A0A7R7VUM5"/>
<accession>A0A7R7VUM5</accession>
<feature type="region of interest" description="Disordered" evidence="1">
    <location>
        <begin position="1"/>
        <end position="82"/>
    </location>
</feature>
<gene>
    <name evidence="2" type="ORF">ACHE_60980S</name>
</gene>
<keyword evidence="3" id="KW-1185">Reference proteome</keyword>
<reference evidence="2" key="1">
    <citation type="submission" date="2021-01" db="EMBL/GenBank/DDBJ databases">
        <authorList>
            <consortium name="Aspergillus chevalieri M1 genome sequencing consortium"/>
            <person name="Kazuki M."/>
            <person name="Futagami T."/>
        </authorList>
    </citation>
    <scope>NUCLEOTIDE SEQUENCE</scope>
    <source>
        <strain evidence="2">M1</strain>
    </source>
</reference>
<sequence>MEHPFAKQEPVDDPNEMATIPESPTSKIKQEDGNENSTPKKRIRENTQTTMDENESPTKKSKAKAPGKKAGLGPIPTSYDEASEEDKLIIKMREKDGQGWSDIRKVIEEITGVKFGGSSLPSRYGRMKANFTVFEKEDADYLLQAKKGIEEKMEHEKWQRIADAIEAKSGNKYPTSAVQKKFKELTKKVNGNGVVAAAVEEE</sequence>
<proteinExistence type="predicted"/>
<evidence type="ECO:0000313" key="3">
    <source>
        <dbReference type="Proteomes" id="UP000637239"/>
    </source>
</evidence>
<dbReference type="EMBL" id="AP024421">
    <property type="protein sequence ID" value="BCR91094.1"/>
    <property type="molecule type" value="Genomic_DNA"/>
</dbReference>
<dbReference type="Proteomes" id="UP000637239">
    <property type="component" value="Chromosome 6"/>
</dbReference>
<dbReference type="GeneID" id="66985452"/>